<dbReference type="PANTHER" id="PTHR46148:SF60">
    <property type="entry name" value="CHROMO DOMAIN-CONTAINING PROTEIN"/>
    <property type="match status" value="1"/>
</dbReference>
<accession>A0ABM1FIY1</accession>
<sequence length="164" mass="19419">MRSIQTRLQDTQSTQKKYVNHKVRDVELQTSENILLKVLPMNGVMRFCKRGKLSSSYIGPFDILERVGLVLYRSTLPHNLSSVHPVFHVSILRRYHNDGDYVIKWNSIVLHNDLQYEEEPISILDLDVRKKRTKDMKSVKVQWNCRPVEEATRETEKYMQDKYP</sequence>
<dbReference type="RefSeq" id="XP_015057524.1">
    <property type="nucleotide sequence ID" value="XM_015202038.1"/>
</dbReference>
<proteinExistence type="predicted"/>
<evidence type="ECO:0000313" key="2">
    <source>
        <dbReference type="Proteomes" id="UP000694930"/>
    </source>
</evidence>
<reference evidence="3" key="2">
    <citation type="submission" date="2025-08" db="UniProtKB">
        <authorList>
            <consortium name="RefSeq"/>
        </authorList>
    </citation>
    <scope>IDENTIFICATION</scope>
</reference>
<dbReference type="Pfam" id="PF24626">
    <property type="entry name" value="SH3_Tf2-1"/>
    <property type="match status" value="1"/>
</dbReference>
<reference evidence="2" key="1">
    <citation type="journal article" date="2014" name="Nat. Genet.">
        <title>The genome of the stress-tolerant wild tomato species Solanum pennellii.</title>
        <authorList>
            <person name="Bolger A."/>
            <person name="Scossa F."/>
            <person name="Bolger M.E."/>
            <person name="Lanz C."/>
            <person name="Maumus F."/>
            <person name="Tohge T."/>
            <person name="Quesneville H."/>
            <person name="Alseekh S."/>
            <person name="Sorensen I."/>
            <person name="Lichtenstein G."/>
            <person name="Fich E.A."/>
            <person name="Conte M."/>
            <person name="Keller H."/>
            <person name="Schneeberger K."/>
            <person name="Schwacke R."/>
            <person name="Ofner I."/>
            <person name="Vrebalov J."/>
            <person name="Xu Y."/>
            <person name="Osorio S."/>
            <person name="Aflitos S.A."/>
            <person name="Schijlen E."/>
            <person name="Jimenez-Gomez J.M."/>
            <person name="Ryngajllo M."/>
            <person name="Kimura S."/>
            <person name="Kumar R."/>
            <person name="Koenig D."/>
            <person name="Headland L.R."/>
            <person name="Maloof J.N."/>
            <person name="Sinha N."/>
            <person name="van Ham R.C."/>
            <person name="Lankhorst R.K."/>
            <person name="Mao L."/>
            <person name="Vogel A."/>
            <person name="Arsova B."/>
            <person name="Panstruga R."/>
            <person name="Fei Z."/>
            <person name="Rose J.K."/>
            <person name="Zamir D."/>
            <person name="Carrari F."/>
            <person name="Giovannoni J.J."/>
            <person name="Weigel D."/>
            <person name="Usadel B."/>
            <person name="Fernie A.R."/>
        </authorList>
    </citation>
    <scope>NUCLEOTIDE SEQUENCE [LARGE SCALE GENOMIC DNA]</scope>
    <source>
        <strain evidence="2">cv. LA0716</strain>
    </source>
</reference>
<keyword evidence="2" id="KW-1185">Reference proteome</keyword>
<name>A0ABM1FIY1_SOLPN</name>
<dbReference type="PANTHER" id="PTHR46148">
    <property type="entry name" value="CHROMO DOMAIN-CONTAINING PROTEIN"/>
    <property type="match status" value="1"/>
</dbReference>
<dbReference type="Proteomes" id="UP000694930">
    <property type="component" value="Chromosome 11"/>
</dbReference>
<evidence type="ECO:0000259" key="1">
    <source>
        <dbReference type="Pfam" id="PF24626"/>
    </source>
</evidence>
<evidence type="ECO:0000313" key="3">
    <source>
        <dbReference type="RefSeq" id="XP_015057524.1"/>
    </source>
</evidence>
<dbReference type="GeneID" id="107003746"/>
<dbReference type="InterPro" id="IPR056924">
    <property type="entry name" value="SH3_Tf2-1"/>
</dbReference>
<feature type="domain" description="Tf2-1-like SH3-like" evidence="1">
    <location>
        <begin position="34"/>
        <end position="96"/>
    </location>
</feature>
<gene>
    <name evidence="3" type="primary">LOC107003746</name>
</gene>
<protein>
    <submittedName>
        <fullName evidence="3">Uncharacterized protein LOC107003746</fullName>
    </submittedName>
</protein>
<organism evidence="2 3">
    <name type="scientific">Solanum pennellii</name>
    <name type="common">Tomato</name>
    <name type="synonym">Lycopersicon pennellii</name>
    <dbReference type="NCBI Taxonomy" id="28526"/>
    <lineage>
        <taxon>Eukaryota</taxon>
        <taxon>Viridiplantae</taxon>
        <taxon>Streptophyta</taxon>
        <taxon>Embryophyta</taxon>
        <taxon>Tracheophyta</taxon>
        <taxon>Spermatophyta</taxon>
        <taxon>Magnoliopsida</taxon>
        <taxon>eudicotyledons</taxon>
        <taxon>Gunneridae</taxon>
        <taxon>Pentapetalae</taxon>
        <taxon>asterids</taxon>
        <taxon>lamiids</taxon>
        <taxon>Solanales</taxon>
        <taxon>Solanaceae</taxon>
        <taxon>Solanoideae</taxon>
        <taxon>Solaneae</taxon>
        <taxon>Solanum</taxon>
        <taxon>Solanum subgen. Lycopersicon</taxon>
    </lineage>
</organism>